<dbReference type="InterPro" id="IPR013078">
    <property type="entry name" value="His_Pase_superF_clade-1"/>
</dbReference>
<dbReference type="SMART" id="SM00855">
    <property type="entry name" value="PGAM"/>
    <property type="match status" value="1"/>
</dbReference>
<dbReference type="EMBL" id="BRXW01000420">
    <property type="protein sequence ID" value="GMH52838.1"/>
    <property type="molecule type" value="Genomic_DNA"/>
</dbReference>
<dbReference type="Proteomes" id="UP001165122">
    <property type="component" value="Unassembled WGS sequence"/>
</dbReference>
<protein>
    <recommendedName>
        <fullName evidence="3">Phosphoglycerate mutase-like protein</fullName>
    </recommendedName>
</protein>
<dbReference type="PANTHER" id="PTHR48100:SF44">
    <property type="entry name" value="PHOSPHATASE C1620.13-RELATED"/>
    <property type="match status" value="1"/>
</dbReference>
<dbReference type="Gene3D" id="3.40.50.1240">
    <property type="entry name" value="Phosphoglycerate mutase-like"/>
    <property type="match status" value="1"/>
</dbReference>
<gene>
    <name evidence="1" type="ORF">TrLO_g8712</name>
</gene>
<dbReference type="InterPro" id="IPR029033">
    <property type="entry name" value="His_PPase_superfam"/>
</dbReference>
<dbReference type="OrthoDB" id="496981at2759"/>
<name>A0A9W6ZKT6_9STRA</name>
<proteinExistence type="predicted"/>
<dbReference type="AlphaFoldDB" id="A0A9W6ZKT6"/>
<dbReference type="Pfam" id="PF00300">
    <property type="entry name" value="His_Phos_1"/>
    <property type="match status" value="2"/>
</dbReference>
<sequence>MQDDKFEFSLGPPDSGFSLFLSSRCKKIHFIRHAEGHHNVATSTNGTNECLTNMAMVDGGLQLPSEHELYDARLTQKGINQAKTLREHLKSRPSQGRSFTHFDLVVVSPLTRTLETARHIFHRGRLPGQPPFLVTKCTKVDVMSGQEFELPPPKILVREECRERWGHYVCDGRRTITDIYPEFPDFDFSEIEHDEDVYYTEQRESDEHCCARAQGFLEWLNRRPEKCIAVVTHSSFLRHLFCQFGETLGQEDKQSLQRLAGNCELRSIVMCSHGTKEQHDIDSKMNDYDHNVHKRAPSTVIMRSSSSSALSEE</sequence>
<evidence type="ECO:0000313" key="2">
    <source>
        <dbReference type="Proteomes" id="UP001165122"/>
    </source>
</evidence>
<organism evidence="1 2">
    <name type="scientific">Triparma laevis f. longispina</name>
    <dbReference type="NCBI Taxonomy" id="1714387"/>
    <lineage>
        <taxon>Eukaryota</taxon>
        <taxon>Sar</taxon>
        <taxon>Stramenopiles</taxon>
        <taxon>Ochrophyta</taxon>
        <taxon>Bolidophyceae</taxon>
        <taxon>Parmales</taxon>
        <taxon>Triparmaceae</taxon>
        <taxon>Triparma</taxon>
    </lineage>
</organism>
<keyword evidence="2" id="KW-1185">Reference proteome</keyword>
<dbReference type="PANTHER" id="PTHR48100">
    <property type="entry name" value="BROAD-SPECIFICITY PHOSPHATASE YOR283W-RELATED"/>
    <property type="match status" value="1"/>
</dbReference>
<dbReference type="CDD" id="cd07067">
    <property type="entry name" value="HP_PGM_like"/>
    <property type="match status" value="1"/>
</dbReference>
<dbReference type="GO" id="GO:0005829">
    <property type="term" value="C:cytosol"/>
    <property type="evidence" value="ECO:0007669"/>
    <property type="project" value="TreeGrafter"/>
</dbReference>
<dbReference type="GO" id="GO:0016791">
    <property type="term" value="F:phosphatase activity"/>
    <property type="evidence" value="ECO:0007669"/>
    <property type="project" value="TreeGrafter"/>
</dbReference>
<evidence type="ECO:0000313" key="1">
    <source>
        <dbReference type="EMBL" id="GMH52838.1"/>
    </source>
</evidence>
<dbReference type="SUPFAM" id="SSF53254">
    <property type="entry name" value="Phosphoglycerate mutase-like"/>
    <property type="match status" value="1"/>
</dbReference>
<reference evidence="2" key="1">
    <citation type="journal article" date="2023" name="Commun. Biol.">
        <title>Genome analysis of Parmales, the sister group of diatoms, reveals the evolutionary specialization of diatoms from phago-mixotrophs to photoautotrophs.</title>
        <authorList>
            <person name="Ban H."/>
            <person name="Sato S."/>
            <person name="Yoshikawa S."/>
            <person name="Yamada K."/>
            <person name="Nakamura Y."/>
            <person name="Ichinomiya M."/>
            <person name="Sato N."/>
            <person name="Blanc-Mathieu R."/>
            <person name="Endo H."/>
            <person name="Kuwata A."/>
            <person name="Ogata H."/>
        </authorList>
    </citation>
    <scope>NUCLEOTIDE SEQUENCE [LARGE SCALE GENOMIC DNA]</scope>
    <source>
        <strain evidence="2">NIES 3700</strain>
    </source>
</reference>
<accession>A0A9W6ZKT6</accession>
<comment type="caution">
    <text evidence="1">The sequence shown here is derived from an EMBL/GenBank/DDBJ whole genome shotgun (WGS) entry which is preliminary data.</text>
</comment>
<evidence type="ECO:0008006" key="3">
    <source>
        <dbReference type="Google" id="ProtNLM"/>
    </source>
</evidence>
<dbReference type="InterPro" id="IPR050275">
    <property type="entry name" value="PGM_Phosphatase"/>
</dbReference>